<sequence length="228" mass="25304">MNSVLKQVVAVSALLVSTASAANSTDFVELGYGKITIDNLDEVKPAGVVVTANKAFDGFYLQGSYAVLSDDISRSQLEVHHDIRINTALEVDTDLDYLTLLVGHQFDVSDAGFMDIYGGYSRYEVDVEYSGITTIVHNNGQAYQQQLSDKDSDNSDHYHLEAAYEHAFGALSARIGLGVERIQNDESETNFVYLAKLGYQFTDRISANISYRNADEYDNFGLNLRYSF</sequence>
<gene>
    <name evidence="2" type="ORF">PPEP_b1085</name>
</gene>
<comment type="caution">
    <text evidence="2">The sequence shown here is derived from an EMBL/GenBank/DDBJ whole genome shotgun (WGS) entry which is preliminary data.</text>
</comment>
<dbReference type="EMBL" id="AQHF01000034">
    <property type="protein sequence ID" value="MBE0349150.1"/>
    <property type="molecule type" value="Genomic_DNA"/>
</dbReference>
<evidence type="ECO:0000313" key="2">
    <source>
        <dbReference type="EMBL" id="MBE0349150.1"/>
    </source>
</evidence>
<keyword evidence="1" id="KW-0732">Signal</keyword>
<feature type="chain" id="PRO_5034627292" description="Outer membrane protein beta-barrel domain-containing protein" evidence="1">
    <location>
        <begin position="22"/>
        <end position="228"/>
    </location>
</feature>
<evidence type="ECO:0008006" key="4">
    <source>
        <dbReference type="Google" id="ProtNLM"/>
    </source>
</evidence>
<dbReference type="AlphaFoldDB" id="A0A8I0N1Q4"/>
<organism evidence="2 3">
    <name type="scientific">Pseudoalteromonas peptidolytica F12-50-A1</name>
    <dbReference type="NCBI Taxonomy" id="1315280"/>
    <lineage>
        <taxon>Bacteria</taxon>
        <taxon>Pseudomonadati</taxon>
        <taxon>Pseudomonadota</taxon>
        <taxon>Gammaproteobacteria</taxon>
        <taxon>Alteromonadales</taxon>
        <taxon>Pseudoalteromonadaceae</taxon>
        <taxon>Pseudoalteromonas</taxon>
    </lineage>
</organism>
<dbReference type="SUPFAM" id="SSF56925">
    <property type="entry name" value="OMPA-like"/>
    <property type="match status" value="1"/>
</dbReference>
<evidence type="ECO:0000313" key="3">
    <source>
        <dbReference type="Proteomes" id="UP000660708"/>
    </source>
</evidence>
<dbReference type="RefSeq" id="WP_128732116.1">
    <property type="nucleotide sequence ID" value="NZ_AQHF01000034.1"/>
</dbReference>
<dbReference type="Proteomes" id="UP000660708">
    <property type="component" value="Unassembled WGS sequence"/>
</dbReference>
<proteinExistence type="predicted"/>
<accession>A0A8I0N1Q4</accession>
<protein>
    <recommendedName>
        <fullName evidence="4">Outer membrane protein beta-barrel domain-containing protein</fullName>
    </recommendedName>
</protein>
<dbReference type="InterPro" id="IPR011250">
    <property type="entry name" value="OMP/PagP_B-barrel"/>
</dbReference>
<name>A0A8I0N1Q4_9GAMM</name>
<reference evidence="2 3" key="1">
    <citation type="submission" date="2015-06" db="EMBL/GenBank/DDBJ databases">
        <title>Genome sequence of Pseudoalteromonas peptidolytica.</title>
        <authorList>
            <person name="Xie B.-B."/>
            <person name="Rong J.-C."/>
            <person name="Qin Q.-L."/>
            <person name="Zhang Y.-Z."/>
        </authorList>
    </citation>
    <scope>NUCLEOTIDE SEQUENCE [LARGE SCALE GENOMIC DNA]</scope>
    <source>
        <strain evidence="2 3">F12-50-A1</strain>
    </source>
</reference>
<keyword evidence="3" id="KW-1185">Reference proteome</keyword>
<evidence type="ECO:0000256" key="1">
    <source>
        <dbReference type="SAM" id="SignalP"/>
    </source>
</evidence>
<feature type="signal peptide" evidence="1">
    <location>
        <begin position="1"/>
        <end position="21"/>
    </location>
</feature>